<organism evidence="4 5">
    <name type="scientific">Nonomuraea guangzhouensis</name>
    <dbReference type="NCBI Taxonomy" id="1291555"/>
    <lineage>
        <taxon>Bacteria</taxon>
        <taxon>Bacillati</taxon>
        <taxon>Actinomycetota</taxon>
        <taxon>Actinomycetes</taxon>
        <taxon>Streptosporangiales</taxon>
        <taxon>Streptosporangiaceae</taxon>
        <taxon>Nonomuraea</taxon>
    </lineage>
</organism>
<comment type="catalytic activity">
    <reaction evidence="1">
        <text>(6R)-10-formyltetrahydrofolate + H2O = (6S)-5,6,7,8-tetrahydrofolate + formate + H(+)</text>
        <dbReference type="Rhea" id="RHEA:19833"/>
        <dbReference type="ChEBI" id="CHEBI:15377"/>
        <dbReference type="ChEBI" id="CHEBI:15378"/>
        <dbReference type="ChEBI" id="CHEBI:15740"/>
        <dbReference type="ChEBI" id="CHEBI:57453"/>
        <dbReference type="ChEBI" id="CHEBI:195366"/>
        <dbReference type="EC" id="3.5.1.10"/>
    </reaction>
</comment>
<protein>
    <recommendedName>
        <fullName evidence="1 2">Formyltetrahydrofolate deformylase</fullName>
        <ecNumber evidence="1 2">3.5.1.10</ecNumber>
    </recommendedName>
    <alternativeName>
        <fullName evidence="1">Formyl-FH(4) hydrolase</fullName>
    </alternativeName>
</protein>
<dbReference type="InterPro" id="IPR002912">
    <property type="entry name" value="ACT_dom"/>
</dbReference>
<dbReference type="PROSITE" id="PS51671">
    <property type="entry name" value="ACT"/>
    <property type="match status" value="1"/>
</dbReference>
<keyword evidence="1" id="KW-0658">Purine biosynthesis</keyword>
<proteinExistence type="inferred from homology"/>
<feature type="active site" evidence="1">
    <location>
        <position position="231"/>
    </location>
</feature>
<dbReference type="PANTHER" id="PTHR42706:SF1">
    <property type="entry name" value="FORMYLTETRAHYDROFOLATE DEFORMYLASE 2, MITOCHONDRIAL"/>
    <property type="match status" value="1"/>
</dbReference>
<comment type="similarity">
    <text evidence="1">Belongs to the PurU family.</text>
</comment>
<accession>A0ABW4G4R1</accession>
<sequence>MSPRPDPGREFILTVSCSDKPGIVYAVTSFLVQHGGNMLQNKQFNDRQGGGFFMRVHFAAQHGLEELRAGFTYVAESFQMTWQLKDAATPTRSLIMVSKFAHCVNDLLFRRQVGGLNIDIPAIVSNHPDLEPLAASYGVPFHHVPVTPQSKAEAEARVLELVAEYEADLVVLARYMQVLSDDMCKRLEGRAINIHHSFLPGFKGAKPYHQAHERGVKLIGATAHYVTADLDEGPIIEQDVARVDHELDPEDLIAAGRDVEAQVLARAVKWHSEQRVLLNGDRTVVFR</sequence>
<name>A0ABW4G4R1_9ACTN</name>
<dbReference type="HAMAP" id="MF_01927">
    <property type="entry name" value="PurU"/>
    <property type="match status" value="1"/>
</dbReference>
<evidence type="ECO:0000259" key="3">
    <source>
        <dbReference type="PROSITE" id="PS51671"/>
    </source>
</evidence>
<dbReference type="CDD" id="cd08648">
    <property type="entry name" value="FMT_core_Formyl-FH4-Hydrolase_C"/>
    <property type="match status" value="1"/>
</dbReference>
<dbReference type="PANTHER" id="PTHR42706">
    <property type="entry name" value="FORMYLTETRAHYDROFOLATE DEFORMYLASE"/>
    <property type="match status" value="1"/>
</dbReference>
<dbReference type="PIRSF" id="PIRSF036480">
    <property type="entry name" value="FormyFH4_hydr"/>
    <property type="match status" value="1"/>
</dbReference>
<feature type="domain" description="ACT" evidence="3">
    <location>
        <begin position="12"/>
        <end position="82"/>
    </location>
</feature>
<dbReference type="NCBIfam" id="TIGR00655">
    <property type="entry name" value="PurU"/>
    <property type="match status" value="1"/>
</dbReference>
<reference evidence="5" key="1">
    <citation type="journal article" date="2019" name="Int. J. Syst. Evol. Microbiol.">
        <title>The Global Catalogue of Microorganisms (GCM) 10K type strain sequencing project: providing services to taxonomists for standard genome sequencing and annotation.</title>
        <authorList>
            <consortium name="The Broad Institute Genomics Platform"/>
            <consortium name="The Broad Institute Genome Sequencing Center for Infectious Disease"/>
            <person name="Wu L."/>
            <person name="Ma J."/>
        </authorList>
    </citation>
    <scope>NUCLEOTIDE SEQUENCE [LARGE SCALE GENOMIC DNA]</scope>
    <source>
        <strain evidence="5">CGMCC 1.15399</strain>
    </source>
</reference>
<dbReference type="RefSeq" id="WP_219531935.1">
    <property type="nucleotide sequence ID" value="NZ_JAHKRM010000012.1"/>
</dbReference>
<dbReference type="InterPro" id="IPR002376">
    <property type="entry name" value="Formyl_transf_N"/>
</dbReference>
<keyword evidence="1 4" id="KW-0378">Hydrolase</keyword>
<keyword evidence="5" id="KW-1185">Reference proteome</keyword>
<comment type="function">
    <text evidence="1">Catalyzes the hydrolysis of 10-formyltetrahydrofolate (formyl-FH4) to formate and tetrahydrofolate (FH4).</text>
</comment>
<evidence type="ECO:0000256" key="1">
    <source>
        <dbReference type="HAMAP-Rule" id="MF_01927"/>
    </source>
</evidence>
<dbReference type="Pfam" id="PF00551">
    <property type="entry name" value="Formyl_trans_N"/>
    <property type="match status" value="1"/>
</dbReference>
<dbReference type="EMBL" id="JBHUCM010000011">
    <property type="protein sequence ID" value="MFD1537609.1"/>
    <property type="molecule type" value="Genomic_DNA"/>
</dbReference>
<dbReference type="InterPro" id="IPR041729">
    <property type="entry name" value="Formyl-FH4-Hydrolase_C"/>
</dbReference>
<evidence type="ECO:0000256" key="2">
    <source>
        <dbReference type="NCBIfam" id="TIGR00655"/>
    </source>
</evidence>
<dbReference type="Pfam" id="PF01842">
    <property type="entry name" value="ACT"/>
    <property type="match status" value="1"/>
</dbReference>
<dbReference type="EC" id="3.5.1.10" evidence="1 2"/>
<dbReference type="Proteomes" id="UP001597097">
    <property type="component" value="Unassembled WGS sequence"/>
</dbReference>
<dbReference type="InterPro" id="IPR004810">
    <property type="entry name" value="PurU"/>
</dbReference>
<dbReference type="GO" id="GO:0008864">
    <property type="term" value="F:formyltetrahydrofolate deformylase activity"/>
    <property type="evidence" value="ECO:0007669"/>
    <property type="project" value="UniProtKB-EC"/>
</dbReference>
<evidence type="ECO:0000313" key="4">
    <source>
        <dbReference type="EMBL" id="MFD1537609.1"/>
    </source>
</evidence>
<gene>
    <name evidence="1 4" type="primary">purU</name>
    <name evidence="4" type="ORF">ACFSJ0_11225</name>
</gene>
<comment type="caution">
    <text evidence="4">The sequence shown here is derived from an EMBL/GenBank/DDBJ whole genome shotgun (WGS) entry which is preliminary data.</text>
</comment>
<dbReference type="CDD" id="cd04875">
    <property type="entry name" value="ACT_F4HF-DF"/>
    <property type="match status" value="1"/>
</dbReference>
<comment type="pathway">
    <text evidence="1">Purine metabolism; IMP biosynthesis via de novo pathway; formate from 10-formyl-5,6,7,8-tetrahydrofolate: step 1/1.</text>
</comment>
<dbReference type="InterPro" id="IPR044074">
    <property type="entry name" value="PurU_ACT"/>
</dbReference>
<dbReference type="NCBIfam" id="NF004684">
    <property type="entry name" value="PRK06027.1"/>
    <property type="match status" value="1"/>
</dbReference>
<evidence type="ECO:0000313" key="5">
    <source>
        <dbReference type="Proteomes" id="UP001597097"/>
    </source>
</evidence>
<keyword evidence="1" id="KW-0554">One-carbon metabolism</keyword>